<dbReference type="KEGG" id="psco:LY89DRAFT_738323"/>
<evidence type="ECO:0008006" key="3">
    <source>
        <dbReference type="Google" id="ProtNLM"/>
    </source>
</evidence>
<dbReference type="OrthoDB" id="4252443at2759"/>
<proteinExistence type="predicted"/>
<dbReference type="GeneID" id="28830087"/>
<protein>
    <recommendedName>
        <fullName evidence="3">F-box domain-containing protein</fullName>
    </recommendedName>
</protein>
<keyword evidence="2" id="KW-1185">Reference proteome</keyword>
<accession>A0A194WY71</accession>
<reference evidence="1 2" key="1">
    <citation type="submission" date="2015-10" db="EMBL/GenBank/DDBJ databases">
        <title>Full genome of DAOMC 229536 Phialocephala scopiformis, a fungal endophyte of spruce producing the potent anti-insectan compound rugulosin.</title>
        <authorList>
            <consortium name="DOE Joint Genome Institute"/>
            <person name="Walker A.K."/>
            <person name="Frasz S.L."/>
            <person name="Seifert K.A."/>
            <person name="Miller J.D."/>
            <person name="Mondo S.J."/>
            <person name="Labutti K."/>
            <person name="Lipzen A."/>
            <person name="Dockter R."/>
            <person name="Kennedy M."/>
            <person name="Grigoriev I.V."/>
            <person name="Spatafora J.W."/>
        </authorList>
    </citation>
    <scope>NUCLEOTIDE SEQUENCE [LARGE SCALE GENOMIC DNA]</scope>
    <source>
        <strain evidence="1 2">CBS 120377</strain>
    </source>
</reference>
<dbReference type="AlphaFoldDB" id="A0A194WY71"/>
<dbReference type="RefSeq" id="XP_018066902.1">
    <property type="nucleotide sequence ID" value="XM_018220361.1"/>
</dbReference>
<dbReference type="Proteomes" id="UP000070700">
    <property type="component" value="Unassembled WGS sequence"/>
</dbReference>
<sequence length="421" mass="46960">MSGSGSTYFGKQGAAMVLISPVQTNFMVASLYLLAHQKHNAPDMGYKNKVGFFVFALASIVYQSPSAVDAQTDKHSNSMDFASIVTMLILIWSSSHQLNNCLRDGVPRFVELPSELQDEVVRNCTPSDQLAFARTSKDCHQQTIPLLYHQVDCSVHNRPGLFPGRHCKLVSADNPLLDDNDLRLACEHRQQLFLAALNSNDTYGHQRGTYLVRVQLLPNVKFLDFASLAFKRQCLAPPSLFPCVTHLRLLGQMTFAVVRAFTDFTDPAQLISLEFDNLQDFGQLNENEKLPALADLAKIRESKDKEGNSIVRHPGVMRGHLQHLEGKCSNLRSLCLRSVGNDRQLDSRWSPTIDAARYKEWATFIISVSPTLENLVIEQGVEVDDTDVLHCRPQPVQVGRPMDSGSLNTFCLFCNKGIGLL</sequence>
<evidence type="ECO:0000313" key="2">
    <source>
        <dbReference type="Proteomes" id="UP000070700"/>
    </source>
</evidence>
<dbReference type="EMBL" id="KQ947424">
    <property type="protein sequence ID" value="KUJ12547.1"/>
    <property type="molecule type" value="Genomic_DNA"/>
</dbReference>
<evidence type="ECO:0000313" key="1">
    <source>
        <dbReference type="EMBL" id="KUJ12547.1"/>
    </source>
</evidence>
<dbReference type="InParanoid" id="A0A194WY71"/>
<gene>
    <name evidence="1" type="ORF">LY89DRAFT_738323</name>
</gene>
<name>A0A194WY71_MOLSC</name>
<organism evidence="1 2">
    <name type="scientific">Mollisia scopiformis</name>
    <name type="common">Conifer needle endophyte fungus</name>
    <name type="synonym">Phialocephala scopiformis</name>
    <dbReference type="NCBI Taxonomy" id="149040"/>
    <lineage>
        <taxon>Eukaryota</taxon>
        <taxon>Fungi</taxon>
        <taxon>Dikarya</taxon>
        <taxon>Ascomycota</taxon>
        <taxon>Pezizomycotina</taxon>
        <taxon>Leotiomycetes</taxon>
        <taxon>Helotiales</taxon>
        <taxon>Mollisiaceae</taxon>
        <taxon>Mollisia</taxon>
    </lineage>
</organism>